<keyword evidence="1" id="KW-0175">Coiled coil</keyword>
<accession>A0A843WGH2</accession>
<dbReference type="EMBL" id="NMUH01003487">
    <property type="protein sequence ID" value="MQM05848.1"/>
    <property type="molecule type" value="Genomic_DNA"/>
</dbReference>
<name>A0A843WGH2_COLES</name>
<evidence type="ECO:0000313" key="2">
    <source>
        <dbReference type="EMBL" id="MQM05848.1"/>
    </source>
</evidence>
<comment type="caution">
    <text evidence="2">The sequence shown here is derived from an EMBL/GenBank/DDBJ whole genome shotgun (WGS) entry which is preliminary data.</text>
</comment>
<gene>
    <name evidence="2" type="ORF">Taro_038659</name>
</gene>
<keyword evidence="3" id="KW-1185">Reference proteome</keyword>
<dbReference type="Proteomes" id="UP000652761">
    <property type="component" value="Unassembled WGS sequence"/>
</dbReference>
<reference evidence="2" key="1">
    <citation type="submission" date="2017-07" db="EMBL/GenBank/DDBJ databases">
        <title>Taro Niue Genome Assembly and Annotation.</title>
        <authorList>
            <person name="Atibalentja N."/>
            <person name="Keating K."/>
            <person name="Fields C.J."/>
        </authorList>
    </citation>
    <scope>NUCLEOTIDE SEQUENCE</scope>
    <source>
        <strain evidence="2">Niue_2</strain>
        <tissue evidence="2">Leaf</tissue>
    </source>
</reference>
<evidence type="ECO:0000313" key="3">
    <source>
        <dbReference type="Proteomes" id="UP000652761"/>
    </source>
</evidence>
<sequence length="105" mass="12111">MPFEEGWQRRKPSRRSVAKRRLGLLFGCAAKRSVEILASDEQRIMQLLYVCDDFLALGRSCSAKCKCNRDEVMQKLVEANEILRKRVQELQLQLEKKTRIAASLG</sequence>
<feature type="coiled-coil region" evidence="1">
    <location>
        <begin position="73"/>
        <end position="100"/>
    </location>
</feature>
<evidence type="ECO:0000256" key="1">
    <source>
        <dbReference type="SAM" id="Coils"/>
    </source>
</evidence>
<organism evidence="2 3">
    <name type="scientific">Colocasia esculenta</name>
    <name type="common">Wild taro</name>
    <name type="synonym">Arum esculentum</name>
    <dbReference type="NCBI Taxonomy" id="4460"/>
    <lineage>
        <taxon>Eukaryota</taxon>
        <taxon>Viridiplantae</taxon>
        <taxon>Streptophyta</taxon>
        <taxon>Embryophyta</taxon>
        <taxon>Tracheophyta</taxon>
        <taxon>Spermatophyta</taxon>
        <taxon>Magnoliopsida</taxon>
        <taxon>Liliopsida</taxon>
        <taxon>Araceae</taxon>
        <taxon>Aroideae</taxon>
        <taxon>Colocasieae</taxon>
        <taxon>Colocasia</taxon>
    </lineage>
</organism>
<protein>
    <submittedName>
        <fullName evidence="2">Uncharacterized protein</fullName>
    </submittedName>
</protein>
<dbReference type="AlphaFoldDB" id="A0A843WGH2"/>
<proteinExistence type="predicted"/>